<comment type="caution">
    <text evidence="2">The sequence shown here is derived from an EMBL/GenBank/DDBJ whole genome shotgun (WGS) entry which is preliminary data.</text>
</comment>
<reference evidence="2" key="1">
    <citation type="submission" date="2021-06" db="EMBL/GenBank/DDBJ databases">
        <title>Parelaphostrongylus tenuis whole genome reference sequence.</title>
        <authorList>
            <person name="Garwood T.J."/>
            <person name="Larsen P.A."/>
            <person name="Fountain-Jones N.M."/>
            <person name="Garbe J.R."/>
            <person name="Macchietto M.G."/>
            <person name="Kania S.A."/>
            <person name="Gerhold R.W."/>
            <person name="Richards J.E."/>
            <person name="Wolf T.M."/>
        </authorList>
    </citation>
    <scope>NUCLEOTIDE SEQUENCE</scope>
    <source>
        <strain evidence="2">MNPRO001-30</strain>
        <tissue evidence="2">Meninges</tissue>
    </source>
</reference>
<dbReference type="Proteomes" id="UP001196413">
    <property type="component" value="Unassembled WGS sequence"/>
</dbReference>
<dbReference type="EMBL" id="JAHQIW010003751">
    <property type="protein sequence ID" value="KAJ1359977.1"/>
    <property type="molecule type" value="Genomic_DNA"/>
</dbReference>
<protein>
    <submittedName>
        <fullName evidence="2">Uncharacterized protein</fullName>
    </submittedName>
</protein>
<sequence>MSQYTSEQSRRPDQLLEEYLNCQRFKPLMKVNNMGDGSFFLRMNIEPFPTLSSIVAEQDLLRIMEKVSSFVYGNNTSSTATMSSSSGASHDQTVEVITLPPTTPTRGYLRCTTTPPRTRTPTRKYPEGFSSARSPVGAKSKRHSNERPSCGEIALTIDESELGTNSKSVSPSLLSKLNSLIETPNKDTSNPEESVSVEINLVKPVTKTEVTCTWPANMGNSSTFHGDAAVDSYQTMVAYRTWKRNQLRGDPVKSIPYVACKGIRVNGPYRPYTIPLTTQASAGQCYGAIPVTMTAPGQFYRSEPTTRTSAAQFSGEDVSK</sequence>
<feature type="region of interest" description="Disordered" evidence="1">
    <location>
        <begin position="99"/>
        <end position="148"/>
    </location>
</feature>
<dbReference type="AlphaFoldDB" id="A0AAD5N2G9"/>
<organism evidence="2 3">
    <name type="scientific">Parelaphostrongylus tenuis</name>
    <name type="common">Meningeal worm</name>
    <dbReference type="NCBI Taxonomy" id="148309"/>
    <lineage>
        <taxon>Eukaryota</taxon>
        <taxon>Metazoa</taxon>
        <taxon>Ecdysozoa</taxon>
        <taxon>Nematoda</taxon>
        <taxon>Chromadorea</taxon>
        <taxon>Rhabditida</taxon>
        <taxon>Rhabditina</taxon>
        <taxon>Rhabditomorpha</taxon>
        <taxon>Strongyloidea</taxon>
        <taxon>Metastrongylidae</taxon>
        <taxon>Parelaphostrongylus</taxon>
    </lineage>
</organism>
<evidence type="ECO:0000313" key="2">
    <source>
        <dbReference type="EMBL" id="KAJ1359977.1"/>
    </source>
</evidence>
<name>A0AAD5N2G9_PARTN</name>
<gene>
    <name evidence="2" type="ORF">KIN20_018815</name>
</gene>
<keyword evidence="3" id="KW-1185">Reference proteome</keyword>
<proteinExistence type="predicted"/>
<evidence type="ECO:0000256" key="1">
    <source>
        <dbReference type="SAM" id="MobiDB-lite"/>
    </source>
</evidence>
<evidence type="ECO:0000313" key="3">
    <source>
        <dbReference type="Proteomes" id="UP001196413"/>
    </source>
</evidence>
<accession>A0AAD5N2G9</accession>